<accession>A7NNV4</accession>
<dbReference type="eggNOG" id="COG1012">
    <property type="taxonomic scope" value="Bacteria"/>
</dbReference>
<name>A7NNV4_ROSCS</name>
<feature type="compositionally biased region" description="Basic and acidic residues" evidence="2">
    <location>
        <begin position="1"/>
        <end position="10"/>
    </location>
</feature>
<keyword evidence="4" id="KW-1185">Reference proteome</keyword>
<dbReference type="InterPro" id="IPR016163">
    <property type="entry name" value="Ald_DH_C"/>
</dbReference>
<reference evidence="3 4" key="1">
    <citation type="submission" date="2007-08" db="EMBL/GenBank/DDBJ databases">
        <title>Complete sequence of Roseiflexus castenholzii DSM 13941.</title>
        <authorList>
            <consortium name="US DOE Joint Genome Institute"/>
            <person name="Copeland A."/>
            <person name="Lucas S."/>
            <person name="Lapidus A."/>
            <person name="Barry K."/>
            <person name="Glavina del Rio T."/>
            <person name="Dalin E."/>
            <person name="Tice H."/>
            <person name="Pitluck S."/>
            <person name="Thompson L.S."/>
            <person name="Brettin T."/>
            <person name="Bruce D."/>
            <person name="Detter J.C."/>
            <person name="Han C."/>
            <person name="Tapia R."/>
            <person name="Schmutz J."/>
            <person name="Larimer F."/>
            <person name="Land M."/>
            <person name="Hauser L."/>
            <person name="Kyrpides N."/>
            <person name="Mikhailova N."/>
            <person name="Bryant D.A."/>
            <person name="Hanada S."/>
            <person name="Tsukatani Y."/>
            <person name="Richardson P."/>
        </authorList>
    </citation>
    <scope>NUCLEOTIDE SEQUENCE [LARGE SCALE GENOMIC DNA]</scope>
    <source>
        <strain evidence="4">DSM 13941 / HLO8</strain>
    </source>
</reference>
<dbReference type="GO" id="GO:0016620">
    <property type="term" value="F:oxidoreductase activity, acting on the aldehyde or oxo group of donors, NAD or NADP as acceptor"/>
    <property type="evidence" value="ECO:0007669"/>
    <property type="project" value="InterPro"/>
</dbReference>
<dbReference type="STRING" id="383372.Rcas_3194"/>
<dbReference type="Proteomes" id="UP000000263">
    <property type="component" value="Chromosome"/>
</dbReference>
<dbReference type="InterPro" id="IPR016162">
    <property type="entry name" value="Ald_DH_N"/>
</dbReference>
<feature type="region of interest" description="Disordered" evidence="2">
    <location>
        <begin position="1"/>
        <end position="20"/>
    </location>
</feature>
<dbReference type="InterPro" id="IPR016161">
    <property type="entry name" value="Ald_DH/histidinol_DH"/>
</dbReference>
<evidence type="ECO:0000256" key="2">
    <source>
        <dbReference type="SAM" id="MobiDB-lite"/>
    </source>
</evidence>
<evidence type="ECO:0000313" key="4">
    <source>
        <dbReference type="Proteomes" id="UP000000263"/>
    </source>
</evidence>
<organism evidence="3 4">
    <name type="scientific">Roseiflexus castenholzii (strain DSM 13941 / HLO8)</name>
    <dbReference type="NCBI Taxonomy" id="383372"/>
    <lineage>
        <taxon>Bacteria</taxon>
        <taxon>Bacillati</taxon>
        <taxon>Chloroflexota</taxon>
        <taxon>Chloroflexia</taxon>
        <taxon>Chloroflexales</taxon>
        <taxon>Roseiflexineae</taxon>
        <taxon>Roseiflexaceae</taxon>
        <taxon>Roseiflexus</taxon>
    </lineage>
</organism>
<dbReference type="EMBL" id="CP000804">
    <property type="protein sequence ID" value="ABU59248.1"/>
    <property type="molecule type" value="Genomic_DNA"/>
</dbReference>
<dbReference type="OrthoDB" id="136308at2"/>
<dbReference type="Gene3D" id="3.40.605.10">
    <property type="entry name" value="Aldehyde Dehydrogenase, Chain A, domain 1"/>
    <property type="match status" value="1"/>
</dbReference>
<dbReference type="HOGENOM" id="CLU_487206_0_0_0"/>
<dbReference type="AlphaFoldDB" id="A7NNV4"/>
<gene>
    <name evidence="3" type="ordered locus">Rcas_3194</name>
</gene>
<dbReference type="Gene3D" id="3.40.309.10">
    <property type="entry name" value="Aldehyde Dehydrogenase, Chain A, domain 2"/>
    <property type="match status" value="1"/>
</dbReference>
<proteinExistence type="predicted"/>
<evidence type="ECO:0000313" key="3">
    <source>
        <dbReference type="EMBL" id="ABU59248.1"/>
    </source>
</evidence>
<evidence type="ECO:0008006" key="5">
    <source>
        <dbReference type="Google" id="ProtNLM"/>
    </source>
</evidence>
<evidence type="ECO:0000256" key="1">
    <source>
        <dbReference type="ARBA" id="ARBA00023002"/>
    </source>
</evidence>
<sequence>MTAVAPDHRAAPTTPQTPPMWADVDRALADLHARKDSWVQVSLDERIALLAMLRRALADAAERWITTSLEAKGLAPGGYGEGEERTWLTILTRSLRLLHQALSDVRDHGQPQLPGGLTTRPNGQVVASVLPINRYDAAILPRMTGEVWIEPGLTAEDVLQQQAAAYRKPAEHGRVALVLNASTSSFLPVTDLLHKLFVANEVVALKLHPMQAALTSLFEETFRSLLDYGVVRLIYGDHDLDAYLCAHSLIDTVHFSGADASFDTLVFGEGQEGVERRMRHEVVLTKPFSGEVGNITPVLVVPGPWSDDDLHHHAILLVRAFVCNAAYVSAAPRLIVHHRGWRRRDSFLAAFEQVLARVPTRQSPFPEARRQLDALLNAHARAHRIGQADMDHLPWTVIPDLTPSALEADCFVRTMFCPAVGELALDAKDAAAFIDAAVEFLNQRVRGTLAATILIHPRTLRDRRARAAFERALNDLQYGTVTINAVAQQAVLAGVLPWGAFIAESDGRSSGKVANPLMLPRPQKSILRGSFRIPRMFLSVDPHHNIEMCKAITRLEQAPSPWHLAQLLRLTLRR</sequence>
<dbReference type="SUPFAM" id="SSF53720">
    <property type="entry name" value="ALDH-like"/>
    <property type="match status" value="1"/>
</dbReference>
<dbReference type="KEGG" id="rca:Rcas_3194"/>
<dbReference type="RefSeq" id="WP_012121672.1">
    <property type="nucleotide sequence ID" value="NC_009767.1"/>
</dbReference>
<protein>
    <recommendedName>
        <fullName evidence="5">Aldehyde dehydrogenase domain-containing protein</fullName>
    </recommendedName>
</protein>
<keyword evidence="1" id="KW-0560">Oxidoreductase</keyword>